<keyword evidence="2" id="KW-1185">Reference proteome</keyword>
<dbReference type="SUPFAM" id="SSF56059">
    <property type="entry name" value="Glutathione synthetase ATP-binding domain-like"/>
    <property type="match status" value="1"/>
</dbReference>
<comment type="caution">
    <text evidence="1">The sequence shown here is derived from an EMBL/GenBank/DDBJ whole genome shotgun (WGS) entry which is preliminary data.</text>
</comment>
<dbReference type="Gene3D" id="3.30.470.20">
    <property type="entry name" value="ATP-grasp fold, B domain"/>
    <property type="match status" value="1"/>
</dbReference>
<dbReference type="EMBL" id="BAAAPF010000016">
    <property type="protein sequence ID" value="GAA2112661.1"/>
    <property type="molecule type" value="Genomic_DNA"/>
</dbReference>
<proteinExistence type="predicted"/>
<organism evidence="1 2">
    <name type="scientific">Streptomyces synnematoformans</name>
    <dbReference type="NCBI Taxonomy" id="415721"/>
    <lineage>
        <taxon>Bacteria</taxon>
        <taxon>Bacillati</taxon>
        <taxon>Actinomycetota</taxon>
        <taxon>Actinomycetes</taxon>
        <taxon>Kitasatosporales</taxon>
        <taxon>Streptomycetaceae</taxon>
        <taxon>Streptomyces</taxon>
    </lineage>
</organism>
<reference evidence="1 2" key="1">
    <citation type="journal article" date="2019" name="Int. J. Syst. Evol. Microbiol.">
        <title>The Global Catalogue of Microorganisms (GCM) 10K type strain sequencing project: providing services to taxonomists for standard genome sequencing and annotation.</title>
        <authorList>
            <consortium name="The Broad Institute Genomics Platform"/>
            <consortium name="The Broad Institute Genome Sequencing Center for Infectious Disease"/>
            <person name="Wu L."/>
            <person name="Ma J."/>
        </authorList>
    </citation>
    <scope>NUCLEOTIDE SEQUENCE [LARGE SCALE GENOMIC DNA]</scope>
    <source>
        <strain evidence="1 2">JCM 15481</strain>
    </source>
</reference>
<name>A0ABN2XK24_9ACTN</name>
<protein>
    <recommendedName>
        <fullName evidence="3">ATP-grasp domain-containing protein</fullName>
    </recommendedName>
</protein>
<evidence type="ECO:0000313" key="2">
    <source>
        <dbReference type="Proteomes" id="UP001500443"/>
    </source>
</evidence>
<sequence length="64" mass="6813">MNRSLVNLHARLGLIYGACDLIVTPTGEVVFLEVNQAGEWGWLAAECDLPIAAALADVLQAGYV</sequence>
<dbReference type="RefSeq" id="WP_344288422.1">
    <property type="nucleotide sequence ID" value="NZ_BAAAPF010000016.1"/>
</dbReference>
<accession>A0ABN2XK24</accession>
<gene>
    <name evidence="1" type="ORF">GCM10009802_10880</name>
</gene>
<evidence type="ECO:0008006" key="3">
    <source>
        <dbReference type="Google" id="ProtNLM"/>
    </source>
</evidence>
<dbReference type="Proteomes" id="UP001500443">
    <property type="component" value="Unassembled WGS sequence"/>
</dbReference>
<evidence type="ECO:0000313" key="1">
    <source>
        <dbReference type="EMBL" id="GAA2112661.1"/>
    </source>
</evidence>